<comment type="caution">
    <text evidence="3">The sequence shown here is derived from an EMBL/GenBank/DDBJ whole genome shotgun (WGS) entry which is preliminary data.</text>
</comment>
<evidence type="ECO:0000259" key="2">
    <source>
        <dbReference type="Pfam" id="PF00561"/>
    </source>
</evidence>
<evidence type="ECO:0000256" key="1">
    <source>
        <dbReference type="ARBA" id="ARBA00022801"/>
    </source>
</evidence>
<dbReference type="PANTHER" id="PTHR43329">
    <property type="entry name" value="EPOXIDE HYDROLASE"/>
    <property type="match status" value="1"/>
</dbReference>
<dbReference type="SUPFAM" id="SSF53474">
    <property type="entry name" value="alpha/beta-Hydrolases"/>
    <property type="match status" value="1"/>
</dbReference>
<dbReference type="Proteomes" id="UP000621210">
    <property type="component" value="Unassembled WGS sequence"/>
</dbReference>
<dbReference type="Gene3D" id="3.40.50.1820">
    <property type="entry name" value="alpha/beta hydrolase"/>
    <property type="match status" value="1"/>
</dbReference>
<dbReference type="InterPro" id="IPR000639">
    <property type="entry name" value="Epox_hydrolase-like"/>
</dbReference>
<reference evidence="3" key="1">
    <citation type="submission" date="2020-09" db="EMBL/GenBank/DDBJ databases">
        <title>Streptomyces grisecoloratus sp. nov., isolated from cotton soil.</title>
        <authorList>
            <person name="Xing L."/>
        </authorList>
    </citation>
    <scope>NUCLEOTIDE SEQUENCE</scope>
    <source>
        <strain evidence="3">TRM S81-3</strain>
    </source>
</reference>
<gene>
    <name evidence="3" type="ORF">H0H10_33940</name>
</gene>
<protein>
    <submittedName>
        <fullName evidence="3">Alpha/beta hydrolase</fullName>
    </submittedName>
</protein>
<dbReference type="PRINTS" id="PR00412">
    <property type="entry name" value="EPOXHYDRLASE"/>
</dbReference>
<keyword evidence="4" id="KW-1185">Reference proteome</keyword>
<name>A0A926L7P9_9ACTN</name>
<evidence type="ECO:0000313" key="3">
    <source>
        <dbReference type="EMBL" id="MBD0424108.1"/>
    </source>
</evidence>
<accession>A0A926L7P9</accession>
<reference evidence="3" key="2">
    <citation type="submission" date="2020-09" db="EMBL/GenBank/DDBJ databases">
        <authorList>
            <person name="Luo X."/>
        </authorList>
    </citation>
    <scope>NUCLEOTIDE SEQUENCE</scope>
    <source>
        <strain evidence="3">TRM S81-3</strain>
    </source>
</reference>
<dbReference type="GO" id="GO:0016787">
    <property type="term" value="F:hydrolase activity"/>
    <property type="evidence" value="ECO:0007669"/>
    <property type="project" value="UniProtKB-KW"/>
</dbReference>
<dbReference type="EMBL" id="JACVQF010000230">
    <property type="protein sequence ID" value="MBD0424108.1"/>
    <property type="molecule type" value="Genomic_DNA"/>
</dbReference>
<dbReference type="InterPro" id="IPR029058">
    <property type="entry name" value="AB_hydrolase_fold"/>
</dbReference>
<keyword evidence="1 3" id="KW-0378">Hydrolase</keyword>
<evidence type="ECO:0000313" key="4">
    <source>
        <dbReference type="Proteomes" id="UP000621210"/>
    </source>
</evidence>
<dbReference type="RefSeq" id="WP_188185025.1">
    <property type="nucleotide sequence ID" value="NZ_JACVQF010000230.1"/>
</dbReference>
<dbReference type="InterPro" id="IPR000073">
    <property type="entry name" value="AB_hydrolase_1"/>
</dbReference>
<sequence length="297" mass="32045">MQITLDDLVFDVTVDGPPDGEPVLLLHGFPHNKESWTETAPLLHAAGLRTIAPDQRGYSPGARPAGTDAYRLPHLAADALGILDGLGVTGAHVVGHDWGAAVAWYLAAKRPDRVHTLTALAIPHLDAYQYAYRVDEEQQRSSEYVKFLVSDGAAEHFLADGAAQLHAWFTQAGEGVLTDAQIERYVRTHTGPGTLDAALNWYRANDLLGDPFGFGPVTVPTTFVYSRTDTAVSELAVEKTAEHVTGPYRLVTLEETSHWQPQQDPGTIAAEIIARVRARGTSDPATTVPPATRSGRG</sequence>
<dbReference type="Pfam" id="PF00561">
    <property type="entry name" value="Abhydrolase_1"/>
    <property type="match status" value="1"/>
</dbReference>
<proteinExistence type="predicted"/>
<dbReference type="AlphaFoldDB" id="A0A926L7P9"/>
<organism evidence="3 4">
    <name type="scientific">Streptomyces griseicoloratus</name>
    <dbReference type="NCBI Taxonomy" id="2752516"/>
    <lineage>
        <taxon>Bacteria</taxon>
        <taxon>Bacillati</taxon>
        <taxon>Actinomycetota</taxon>
        <taxon>Actinomycetes</taxon>
        <taxon>Kitasatosporales</taxon>
        <taxon>Streptomycetaceae</taxon>
        <taxon>Streptomyces</taxon>
    </lineage>
</organism>
<feature type="domain" description="AB hydrolase-1" evidence="2">
    <location>
        <begin position="22"/>
        <end position="260"/>
    </location>
</feature>